<dbReference type="KEGG" id="pbor:BSF38_02584"/>
<evidence type="ECO:0000313" key="1">
    <source>
        <dbReference type="EMBL" id="APW61080.1"/>
    </source>
</evidence>
<dbReference type="STRING" id="1387353.BSF38_02584"/>
<proteinExistence type="predicted"/>
<keyword evidence="2" id="KW-1185">Reference proteome</keyword>
<protein>
    <recommendedName>
        <fullName evidence="3">DUF4259 domain-containing protein</fullName>
    </recommendedName>
</protein>
<reference evidence="2" key="1">
    <citation type="submission" date="2016-12" db="EMBL/GenBank/DDBJ databases">
        <title>Comparative genomics of four Isosphaeraceae planctomycetes: a common pool of plasmids and glycoside hydrolase genes.</title>
        <authorList>
            <person name="Ivanova A."/>
        </authorList>
    </citation>
    <scope>NUCLEOTIDE SEQUENCE [LARGE SCALE GENOMIC DNA]</scope>
    <source>
        <strain evidence="2">PX4</strain>
    </source>
</reference>
<dbReference type="OrthoDB" id="287611at2"/>
<organism evidence="1 2">
    <name type="scientific">Paludisphaera borealis</name>
    <dbReference type="NCBI Taxonomy" id="1387353"/>
    <lineage>
        <taxon>Bacteria</taxon>
        <taxon>Pseudomonadati</taxon>
        <taxon>Planctomycetota</taxon>
        <taxon>Planctomycetia</taxon>
        <taxon>Isosphaerales</taxon>
        <taxon>Isosphaeraceae</taxon>
        <taxon>Paludisphaera</taxon>
    </lineage>
</organism>
<name>A0A1U7CQ58_9BACT</name>
<dbReference type="AlphaFoldDB" id="A0A1U7CQ58"/>
<accession>A0A1U7CQ58</accession>
<dbReference type="EMBL" id="CP019082">
    <property type="protein sequence ID" value="APW61080.1"/>
    <property type="molecule type" value="Genomic_DNA"/>
</dbReference>
<evidence type="ECO:0000313" key="2">
    <source>
        <dbReference type="Proteomes" id="UP000186309"/>
    </source>
</evidence>
<sequence>MTGCWGVKSYENDDAHDALDRGFERVHGDVYDDLMDDGNPLSFDQVQKQLASPETLAAAMDLFEEEAGSNRELWDDLDRLGYAGIVVRHVELGVAVADDLKATAAAFLEAEAIDWDEPTLRNLRREKEIAMLRR</sequence>
<dbReference type="Proteomes" id="UP000186309">
    <property type="component" value="Chromosome"/>
</dbReference>
<gene>
    <name evidence="1" type="ORF">BSF38_02584</name>
</gene>
<evidence type="ECO:0008006" key="3">
    <source>
        <dbReference type="Google" id="ProtNLM"/>
    </source>
</evidence>